<protein>
    <submittedName>
        <fullName evidence="2">Uncharacterized protein</fullName>
    </submittedName>
</protein>
<evidence type="ECO:0000313" key="2">
    <source>
        <dbReference type="EMBL" id="POR50250.1"/>
    </source>
</evidence>
<keyword evidence="3" id="KW-1185">Reference proteome</keyword>
<comment type="caution">
    <text evidence="2">The sequence shown here is derived from an EMBL/GenBank/DDBJ whole genome shotgun (WGS) entry which is preliminary data.</text>
</comment>
<keyword evidence="1" id="KW-0812">Transmembrane</keyword>
<name>A0A2S4M6C1_9BURK</name>
<evidence type="ECO:0000256" key="1">
    <source>
        <dbReference type="SAM" id="Phobius"/>
    </source>
</evidence>
<dbReference type="EMBL" id="PQGA01000009">
    <property type="protein sequence ID" value="POR50250.1"/>
    <property type="molecule type" value="Genomic_DNA"/>
</dbReference>
<gene>
    <name evidence="2" type="ORF">B0G62_109158</name>
</gene>
<organism evidence="2 3">
    <name type="scientific">Paraburkholderia eburnea</name>
    <dbReference type="NCBI Taxonomy" id="1189126"/>
    <lineage>
        <taxon>Bacteria</taxon>
        <taxon>Pseudomonadati</taxon>
        <taxon>Pseudomonadota</taxon>
        <taxon>Betaproteobacteria</taxon>
        <taxon>Burkholderiales</taxon>
        <taxon>Burkholderiaceae</taxon>
        <taxon>Paraburkholderia</taxon>
    </lineage>
</organism>
<evidence type="ECO:0000313" key="3">
    <source>
        <dbReference type="Proteomes" id="UP000237381"/>
    </source>
</evidence>
<dbReference type="AlphaFoldDB" id="A0A2S4M6C1"/>
<keyword evidence="1" id="KW-1133">Transmembrane helix</keyword>
<accession>A0A2S4M6C1</accession>
<proteinExistence type="predicted"/>
<feature type="transmembrane region" description="Helical" evidence="1">
    <location>
        <begin position="43"/>
        <end position="67"/>
    </location>
</feature>
<dbReference type="RefSeq" id="WP_103705586.1">
    <property type="nucleotide sequence ID" value="NZ_PQGA01000009.1"/>
</dbReference>
<sequence length="88" mass="9802">MQSEKLKNAKVAVFLNRSALCLLLLPVACLCWALNAYSAQNAFLLSFVLATYSWPFAGVLYIVSAAFHVRTRDQRPEHDAGLREAHGH</sequence>
<keyword evidence="1" id="KW-0472">Membrane</keyword>
<dbReference type="Proteomes" id="UP000237381">
    <property type="component" value="Unassembled WGS sequence"/>
</dbReference>
<reference evidence="2 3" key="1">
    <citation type="submission" date="2018-01" db="EMBL/GenBank/DDBJ databases">
        <title>Genomic Encyclopedia of Type Strains, Phase III (KMG-III): the genomes of soil and plant-associated and newly described type strains.</title>
        <authorList>
            <person name="Whitman W."/>
        </authorList>
    </citation>
    <scope>NUCLEOTIDE SEQUENCE [LARGE SCALE GENOMIC DNA]</scope>
    <source>
        <strain evidence="2 3">JCM 18070</strain>
    </source>
</reference>
<dbReference type="OrthoDB" id="9105080at2"/>